<dbReference type="InterPro" id="IPR030874">
    <property type="entry name" value="Cardiolipin_synth_Firmi"/>
</dbReference>
<dbReference type="Pfam" id="PF13396">
    <property type="entry name" value="PLDc_N"/>
    <property type="match status" value="1"/>
</dbReference>
<protein>
    <recommendedName>
        <fullName evidence="12 13">Cardiolipin synthase</fullName>
        <shortName evidence="12">CL synthase</shortName>
        <ecNumber evidence="12 13">2.7.8.-</ecNumber>
    </recommendedName>
</protein>
<comment type="function">
    <text evidence="12">Catalyzes the reversible phosphatidyl group transfer from one phosphatidylglycerol molecule to another to form cardiolipin (CL) (diphosphatidylglycerol) and glycerol.</text>
</comment>
<dbReference type="CDD" id="cd09110">
    <property type="entry name" value="PLDc_CLS_1"/>
    <property type="match status" value="1"/>
</dbReference>
<dbReference type="SUPFAM" id="SSF56024">
    <property type="entry name" value="Phospholipase D/nuclease"/>
    <property type="match status" value="2"/>
</dbReference>
<keyword evidence="5 12" id="KW-0812">Transmembrane</keyword>
<keyword evidence="2 12" id="KW-1003">Cell membrane</keyword>
<evidence type="ECO:0000256" key="4">
    <source>
        <dbReference type="ARBA" id="ARBA00022679"/>
    </source>
</evidence>
<dbReference type="InterPro" id="IPR027379">
    <property type="entry name" value="CLS_N"/>
</dbReference>
<organism evidence="15 16">
    <name type="scientific">Robiginitalea marina</name>
    <dbReference type="NCBI Taxonomy" id="2954105"/>
    <lineage>
        <taxon>Bacteria</taxon>
        <taxon>Pseudomonadati</taxon>
        <taxon>Bacteroidota</taxon>
        <taxon>Flavobacteriia</taxon>
        <taxon>Flavobacteriales</taxon>
        <taxon>Flavobacteriaceae</taxon>
        <taxon>Robiginitalea</taxon>
    </lineage>
</organism>
<comment type="similarity">
    <text evidence="12">Belongs to the phospholipase D family. Cardiolipin synthase subfamily.</text>
</comment>
<dbReference type="SMART" id="SM00155">
    <property type="entry name" value="PLDc"/>
    <property type="match status" value="2"/>
</dbReference>
<feature type="active site" evidence="12">
    <location>
        <position position="385"/>
    </location>
</feature>
<dbReference type="PROSITE" id="PS50035">
    <property type="entry name" value="PLD"/>
    <property type="match status" value="2"/>
</dbReference>
<keyword evidence="4 12" id="KW-0808">Transferase</keyword>
<dbReference type="HAMAP" id="MF_01916">
    <property type="entry name" value="Cardiolipin_synth_Cls"/>
    <property type="match status" value="1"/>
</dbReference>
<evidence type="ECO:0000256" key="12">
    <source>
        <dbReference type="HAMAP-Rule" id="MF_01916"/>
    </source>
</evidence>
<evidence type="ECO:0000256" key="6">
    <source>
        <dbReference type="ARBA" id="ARBA00022737"/>
    </source>
</evidence>
<keyword evidence="11 12" id="KW-1208">Phospholipid metabolism</keyword>
<dbReference type="Pfam" id="PF13091">
    <property type="entry name" value="PLDc_2"/>
    <property type="match status" value="2"/>
</dbReference>
<feature type="transmembrane region" description="Helical" evidence="12">
    <location>
        <begin position="7"/>
        <end position="27"/>
    </location>
</feature>
<evidence type="ECO:0000256" key="1">
    <source>
        <dbReference type="ARBA" id="ARBA00004651"/>
    </source>
</evidence>
<comment type="subcellular location">
    <subcellularLocation>
        <location evidence="1 12">Cell membrane</location>
        <topology evidence="1 12">Multi-pass membrane protein</topology>
    </subcellularLocation>
</comment>
<dbReference type="EC" id="2.7.8.-" evidence="12 13"/>
<evidence type="ECO:0000256" key="10">
    <source>
        <dbReference type="ARBA" id="ARBA00023209"/>
    </source>
</evidence>
<dbReference type="PANTHER" id="PTHR21248">
    <property type="entry name" value="CARDIOLIPIN SYNTHASE"/>
    <property type="match status" value="1"/>
</dbReference>
<name>A0ABT1AWE6_9FLAO</name>
<feature type="transmembrane region" description="Helical" evidence="12">
    <location>
        <begin position="33"/>
        <end position="53"/>
    </location>
</feature>
<dbReference type="Proteomes" id="UP001206312">
    <property type="component" value="Unassembled WGS sequence"/>
</dbReference>
<evidence type="ECO:0000256" key="3">
    <source>
        <dbReference type="ARBA" id="ARBA00022516"/>
    </source>
</evidence>
<accession>A0ABT1AWE6</accession>
<dbReference type="PANTHER" id="PTHR21248:SF22">
    <property type="entry name" value="PHOSPHOLIPASE D"/>
    <property type="match status" value="1"/>
</dbReference>
<feature type="active site" evidence="12">
    <location>
        <position position="392"/>
    </location>
</feature>
<evidence type="ECO:0000313" key="15">
    <source>
        <dbReference type="EMBL" id="MCO5723937.1"/>
    </source>
</evidence>
<gene>
    <name evidence="15" type="primary">cls</name>
    <name evidence="15" type="ORF">NG653_03650</name>
</gene>
<evidence type="ECO:0000256" key="2">
    <source>
        <dbReference type="ARBA" id="ARBA00022475"/>
    </source>
</evidence>
<evidence type="ECO:0000313" key="16">
    <source>
        <dbReference type="Proteomes" id="UP001206312"/>
    </source>
</evidence>
<evidence type="ECO:0000256" key="11">
    <source>
        <dbReference type="ARBA" id="ARBA00023264"/>
    </source>
</evidence>
<sequence length="467" mass="53015">MEWTGILVAVYVLIALSIIVSLLLNGVRPSKTLAWLLAIFTIPVGGILLYLLLGRNRRKLKLYTRKIRKPLPETPGDVEACPPLTRRMDQMRTLVETQAGFPLSCDNEVELLKDGEKTFTHIFRALESARESIHVQYYIFEEGELADRLLELFAAKEASGVEVRLIYDNIGSLSLSRSYLRRLRDAGIEVHNFLPYRFGKFLTSLNYRNHRKIIVVDGKIAFTGGINISDKYLKGDKNLGKWHDMHLMVRGSAAHHLDTVFLNDWEMVSGHRLPFDPPAFPSRPGMNRVQILATGPDDDFALMEKLYFSLINGARKHVYITNPYIIPSHAILTALHTAALGGVDVRLLLSAKADNALVSWCVQSYFQRFLKAGVRIFLYPEGFLHSKIITIDDEVSTIGTANVDDRSFQHNYEVNAVVYERGPALELRRYFEEDSAKSIELDYETFSRRPWLHKLAEGAARVLSPLL</sequence>
<evidence type="ECO:0000256" key="13">
    <source>
        <dbReference type="NCBIfam" id="TIGR04265"/>
    </source>
</evidence>
<dbReference type="InterPro" id="IPR022924">
    <property type="entry name" value="Cardiolipin_synthase"/>
</dbReference>
<comment type="caution">
    <text evidence="15">The sequence shown here is derived from an EMBL/GenBank/DDBJ whole genome shotgun (WGS) entry which is preliminary data.</text>
</comment>
<keyword evidence="9 12" id="KW-0472">Membrane</keyword>
<evidence type="ECO:0000256" key="7">
    <source>
        <dbReference type="ARBA" id="ARBA00022989"/>
    </source>
</evidence>
<feature type="domain" description="PLD phosphodiesterase" evidence="14">
    <location>
        <begin position="380"/>
        <end position="407"/>
    </location>
</feature>
<dbReference type="RefSeq" id="WP_252740311.1">
    <property type="nucleotide sequence ID" value="NZ_JAMXIB010000002.1"/>
</dbReference>
<dbReference type="Gene3D" id="3.30.870.10">
    <property type="entry name" value="Endonuclease Chain A"/>
    <property type="match status" value="2"/>
</dbReference>
<evidence type="ECO:0000256" key="9">
    <source>
        <dbReference type="ARBA" id="ARBA00023136"/>
    </source>
</evidence>
<dbReference type="InterPro" id="IPR001736">
    <property type="entry name" value="PLipase_D/transphosphatidylase"/>
</dbReference>
<evidence type="ECO:0000256" key="5">
    <source>
        <dbReference type="ARBA" id="ARBA00022692"/>
    </source>
</evidence>
<feature type="active site" evidence="12">
    <location>
        <position position="217"/>
    </location>
</feature>
<feature type="active site" evidence="12">
    <location>
        <position position="210"/>
    </location>
</feature>
<reference evidence="15 16" key="1">
    <citation type="submission" date="2022-06" db="EMBL/GenBank/DDBJ databases">
        <authorList>
            <person name="Xuan X."/>
        </authorList>
    </citation>
    <scope>NUCLEOTIDE SEQUENCE [LARGE SCALE GENOMIC DNA]</scope>
    <source>
        <strain evidence="15 16">2V75</strain>
    </source>
</reference>
<keyword evidence="6" id="KW-0677">Repeat</keyword>
<dbReference type="EMBL" id="JAMXIB010000002">
    <property type="protein sequence ID" value="MCO5723937.1"/>
    <property type="molecule type" value="Genomic_DNA"/>
</dbReference>
<dbReference type="CDD" id="cd09112">
    <property type="entry name" value="PLDc_CLS_2"/>
    <property type="match status" value="1"/>
</dbReference>
<keyword evidence="3 12" id="KW-0444">Lipid biosynthesis</keyword>
<evidence type="ECO:0000256" key="8">
    <source>
        <dbReference type="ARBA" id="ARBA00023098"/>
    </source>
</evidence>
<dbReference type="InterPro" id="IPR025202">
    <property type="entry name" value="PLD-like_dom"/>
</dbReference>
<keyword evidence="8 12" id="KW-0443">Lipid metabolism</keyword>
<feature type="active site" evidence="12">
    <location>
        <position position="387"/>
    </location>
</feature>
<feature type="domain" description="PLD phosphodiesterase" evidence="14">
    <location>
        <begin position="205"/>
        <end position="232"/>
    </location>
</feature>
<keyword evidence="7 12" id="KW-1133">Transmembrane helix</keyword>
<feature type="active site" evidence="12">
    <location>
        <position position="212"/>
    </location>
</feature>
<keyword evidence="10 12" id="KW-0594">Phospholipid biosynthesis</keyword>
<proteinExistence type="inferred from homology"/>
<keyword evidence="16" id="KW-1185">Reference proteome</keyword>
<dbReference type="NCBIfam" id="TIGR04265">
    <property type="entry name" value="bac_cardiolipin"/>
    <property type="match status" value="1"/>
</dbReference>
<comment type="catalytic activity">
    <reaction evidence="12">
        <text>2 a 1,2-diacyl-sn-glycero-3-phospho-(1'-sn-glycerol) = a cardiolipin + glycerol</text>
        <dbReference type="Rhea" id="RHEA:31451"/>
        <dbReference type="ChEBI" id="CHEBI:17754"/>
        <dbReference type="ChEBI" id="CHEBI:62237"/>
        <dbReference type="ChEBI" id="CHEBI:64716"/>
    </reaction>
</comment>
<evidence type="ECO:0000259" key="14">
    <source>
        <dbReference type="PROSITE" id="PS50035"/>
    </source>
</evidence>